<evidence type="ECO:0000256" key="2">
    <source>
        <dbReference type="SAM" id="Phobius"/>
    </source>
</evidence>
<keyword evidence="2" id="KW-0472">Membrane</keyword>
<evidence type="ECO:0000313" key="3">
    <source>
        <dbReference type="EMBL" id="MFC4627782.1"/>
    </source>
</evidence>
<proteinExistence type="predicted"/>
<evidence type="ECO:0000313" key="4">
    <source>
        <dbReference type="Proteomes" id="UP001596011"/>
    </source>
</evidence>
<feature type="compositionally biased region" description="Pro residues" evidence="1">
    <location>
        <begin position="162"/>
        <end position="175"/>
    </location>
</feature>
<keyword evidence="2" id="KW-1133">Transmembrane helix</keyword>
<name>A0ABV9HBR7_9MICO</name>
<gene>
    <name evidence="3" type="ORF">ACFO6V_06010</name>
</gene>
<dbReference type="Proteomes" id="UP001596011">
    <property type="component" value="Unassembled WGS sequence"/>
</dbReference>
<keyword evidence="2" id="KW-0812">Transmembrane</keyword>
<feature type="region of interest" description="Disordered" evidence="1">
    <location>
        <begin position="151"/>
        <end position="175"/>
    </location>
</feature>
<reference evidence="4" key="1">
    <citation type="journal article" date="2019" name="Int. J. Syst. Evol. Microbiol.">
        <title>The Global Catalogue of Microorganisms (GCM) 10K type strain sequencing project: providing services to taxonomists for standard genome sequencing and annotation.</title>
        <authorList>
            <consortium name="The Broad Institute Genomics Platform"/>
            <consortium name="The Broad Institute Genome Sequencing Center for Infectious Disease"/>
            <person name="Wu L."/>
            <person name="Ma J."/>
        </authorList>
    </citation>
    <scope>NUCLEOTIDE SEQUENCE [LARGE SCALE GENOMIC DNA]</scope>
    <source>
        <strain evidence="4">CCUG 42722</strain>
    </source>
</reference>
<organism evidence="3 4">
    <name type="scientific">Promicromonospora alba</name>
    <dbReference type="NCBI Taxonomy" id="1616110"/>
    <lineage>
        <taxon>Bacteria</taxon>
        <taxon>Bacillati</taxon>
        <taxon>Actinomycetota</taxon>
        <taxon>Actinomycetes</taxon>
        <taxon>Micrococcales</taxon>
        <taxon>Promicromonosporaceae</taxon>
        <taxon>Promicromonospora</taxon>
    </lineage>
</organism>
<dbReference type="RefSeq" id="WP_377133237.1">
    <property type="nucleotide sequence ID" value="NZ_JBHSFI010000003.1"/>
</dbReference>
<feature type="transmembrane region" description="Helical" evidence="2">
    <location>
        <begin position="120"/>
        <end position="140"/>
    </location>
</feature>
<evidence type="ECO:0000256" key="1">
    <source>
        <dbReference type="SAM" id="MobiDB-lite"/>
    </source>
</evidence>
<feature type="transmembrane region" description="Helical" evidence="2">
    <location>
        <begin position="54"/>
        <end position="77"/>
    </location>
</feature>
<protein>
    <submittedName>
        <fullName evidence="3">Uncharacterized protein</fullName>
    </submittedName>
</protein>
<dbReference type="EMBL" id="JBHSFI010000003">
    <property type="protein sequence ID" value="MFC4627782.1"/>
    <property type="molecule type" value="Genomic_DNA"/>
</dbReference>
<feature type="transmembrane region" description="Helical" evidence="2">
    <location>
        <begin position="89"/>
        <end position="108"/>
    </location>
</feature>
<accession>A0ABV9HBR7</accession>
<comment type="caution">
    <text evidence="3">The sequence shown here is derived from an EMBL/GenBank/DDBJ whole genome shotgun (WGS) entry which is preliminary data.</text>
</comment>
<keyword evidence="4" id="KW-1185">Reference proteome</keyword>
<sequence>MSLPPRPGTVTLANYLLGGVAAVWLSGAGAAYFALPHVEHAVSAEAEDPLAGSFAAVLVALVTTGAVLLAVLPVLLTVFGLRGSPTGRVLSIVLCSVAIPVALLLLLIDPFGSVRWLGGVYAGVSVLTVLLAVAVIVLLARRTVKTWSDDAAATRRTRRPSAVPPGNPYAHPPVG</sequence>
<feature type="transmembrane region" description="Helical" evidence="2">
    <location>
        <begin position="12"/>
        <end position="34"/>
    </location>
</feature>